<dbReference type="RefSeq" id="WP_182299399.1">
    <property type="nucleotide sequence ID" value="NZ_CP041969.1"/>
</dbReference>
<name>A0A7G5C1T2_9BACL</name>
<dbReference type="GO" id="GO:0000166">
    <property type="term" value="F:nucleotide binding"/>
    <property type="evidence" value="ECO:0007669"/>
    <property type="project" value="InterPro"/>
</dbReference>
<organism evidence="4 5">
    <name type="scientific">Cohnella cholangitidis</name>
    <dbReference type="NCBI Taxonomy" id="2598458"/>
    <lineage>
        <taxon>Bacteria</taxon>
        <taxon>Bacillati</taxon>
        <taxon>Bacillota</taxon>
        <taxon>Bacilli</taxon>
        <taxon>Bacillales</taxon>
        <taxon>Paenibacillaceae</taxon>
        <taxon>Cohnella</taxon>
    </lineage>
</organism>
<evidence type="ECO:0000256" key="1">
    <source>
        <dbReference type="ARBA" id="ARBA00023002"/>
    </source>
</evidence>
<evidence type="ECO:0000313" key="5">
    <source>
        <dbReference type="Proteomes" id="UP000515679"/>
    </source>
</evidence>
<dbReference type="Pfam" id="PF01408">
    <property type="entry name" value="GFO_IDH_MocA"/>
    <property type="match status" value="1"/>
</dbReference>
<dbReference type="SUPFAM" id="SSF51735">
    <property type="entry name" value="NAD(P)-binding Rossmann-fold domains"/>
    <property type="match status" value="1"/>
</dbReference>
<reference evidence="4 5" key="1">
    <citation type="submission" date="2019-07" db="EMBL/GenBank/DDBJ databases">
        <authorList>
            <person name="Kim J.K."/>
            <person name="Cheong H.-M."/>
            <person name="Choi Y."/>
            <person name="Hwang K.J."/>
            <person name="Lee S."/>
            <person name="Choi C."/>
        </authorList>
    </citation>
    <scope>NUCLEOTIDE SEQUENCE [LARGE SCALE GENOMIC DNA]</scope>
    <source>
        <strain evidence="4 5">KS 22</strain>
    </source>
</reference>
<dbReference type="PANTHER" id="PTHR43818">
    <property type="entry name" value="BCDNA.GH03377"/>
    <property type="match status" value="1"/>
</dbReference>
<dbReference type="Pfam" id="PF22725">
    <property type="entry name" value="GFO_IDH_MocA_C3"/>
    <property type="match status" value="1"/>
</dbReference>
<dbReference type="Gene3D" id="3.30.360.10">
    <property type="entry name" value="Dihydrodipicolinate Reductase, domain 2"/>
    <property type="match status" value="1"/>
</dbReference>
<keyword evidence="1" id="KW-0560">Oxidoreductase</keyword>
<dbReference type="InterPro" id="IPR050463">
    <property type="entry name" value="Gfo/Idh/MocA_oxidrdct_glycsds"/>
</dbReference>
<evidence type="ECO:0000313" key="4">
    <source>
        <dbReference type="EMBL" id="QMV43166.1"/>
    </source>
</evidence>
<feature type="domain" description="GFO/IDH/MocA-like oxidoreductase" evidence="3">
    <location>
        <begin position="140"/>
        <end position="276"/>
    </location>
</feature>
<evidence type="ECO:0000259" key="3">
    <source>
        <dbReference type="Pfam" id="PF22725"/>
    </source>
</evidence>
<protein>
    <submittedName>
        <fullName evidence="4">Gfo/Idh/MocA family oxidoreductase</fullName>
    </submittedName>
</protein>
<dbReference type="PANTHER" id="PTHR43818:SF11">
    <property type="entry name" value="BCDNA.GH03377"/>
    <property type="match status" value="1"/>
</dbReference>
<dbReference type="GO" id="GO:0016491">
    <property type="term" value="F:oxidoreductase activity"/>
    <property type="evidence" value="ECO:0007669"/>
    <property type="project" value="UniProtKB-KW"/>
</dbReference>
<keyword evidence="5" id="KW-1185">Reference proteome</keyword>
<feature type="domain" description="Gfo/Idh/MocA-like oxidoreductase N-terminal" evidence="2">
    <location>
        <begin position="10"/>
        <end position="118"/>
    </location>
</feature>
<dbReference type="EMBL" id="CP041969">
    <property type="protein sequence ID" value="QMV43166.1"/>
    <property type="molecule type" value="Genomic_DNA"/>
</dbReference>
<dbReference type="Proteomes" id="UP000515679">
    <property type="component" value="Chromosome"/>
</dbReference>
<dbReference type="InterPro" id="IPR036291">
    <property type="entry name" value="NAD(P)-bd_dom_sf"/>
</dbReference>
<evidence type="ECO:0000259" key="2">
    <source>
        <dbReference type="Pfam" id="PF01408"/>
    </source>
</evidence>
<dbReference type="InterPro" id="IPR055170">
    <property type="entry name" value="GFO_IDH_MocA-like_dom"/>
</dbReference>
<accession>A0A7G5C1T2</accession>
<gene>
    <name evidence="4" type="ORF">FPL14_19740</name>
</gene>
<dbReference type="SUPFAM" id="SSF55347">
    <property type="entry name" value="Glyceraldehyde-3-phosphate dehydrogenase-like, C-terminal domain"/>
    <property type="match status" value="1"/>
</dbReference>
<dbReference type="InterPro" id="IPR000683">
    <property type="entry name" value="Gfo/Idh/MocA-like_OxRdtase_N"/>
</dbReference>
<dbReference type="AlphaFoldDB" id="A0A7G5C1T2"/>
<sequence length="374" mass="41450">MGKVSDLREIRIGIIGLGGMAGEHVKHLEKLEAVRVSAVCDTNAESVERFARKLGIELEHCHRDYVSLVADPDVDAVLSITPNDVHYRILECCLQFRKPFMTEKPFTRTYEEALDLYRQHLSDPGVPGMVGFSYRYVPSFRYARDLIRSGAIGTVRSVFVQYLQSWGVPMFGTPMNWRYERAITGTGALADLGSHMVDAARFIIGEFREVAAHLNTFISRRPDPRSGGEGTVDVDDFAGFLALLDGGVSGVFQTSRNAYGSGNQLELTIHGDLGTIKVGCEKPEELVWIRRQTESDNPSSSVTEARRVPASYELSQMQDFVDMLRGRVREELPSLVDGYENQKVLEAIIRAAEERRTVSLADISSPIAASEGAG</sequence>
<dbReference type="Gene3D" id="3.40.50.720">
    <property type="entry name" value="NAD(P)-binding Rossmann-like Domain"/>
    <property type="match status" value="1"/>
</dbReference>
<proteinExistence type="predicted"/>
<dbReference type="KEGG" id="cchl:FPL14_19740"/>